<dbReference type="PROSITE" id="PS51375">
    <property type="entry name" value="PPR"/>
    <property type="match status" value="2"/>
</dbReference>
<dbReference type="FunFam" id="1.25.40.10:FF:000427">
    <property type="entry name" value="Pentatricopeptide repeat-containing protein chloroplastic"/>
    <property type="match status" value="1"/>
</dbReference>
<keyword evidence="1" id="KW-0677">Repeat</keyword>
<evidence type="ECO:0000256" key="1">
    <source>
        <dbReference type="ARBA" id="ARBA00022737"/>
    </source>
</evidence>
<dbReference type="Pfam" id="PF13041">
    <property type="entry name" value="PPR_2"/>
    <property type="match status" value="2"/>
</dbReference>
<dbReference type="NCBIfam" id="TIGR00756">
    <property type="entry name" value="PPR"/>
    <property type="match status" value="4"/>
</dbReference>
<dbReference type="OrthoDB" id="1863354at2759"/>
<dbReference type="FunFam" id="1.25.40.10:FF:000184">
    <property type="entry name" value="Pentatricopeptide repeat-containing protein, chloroplastic"/>
    <property type="match status" value="1"/>
</dbReference>
<protein>
    <submittedName>
        <fullName evidence="4">Pentatricopeptide repeat</fullName>
    </submittedName>
</protein>
<dbReference type="PANTHER" id="PTHR47926">
    <property type="entry name" value="PENTATRICOPEPTIDE REPEAT-CONTAINING PROTEIN"/>
    <property type="match status" value="1"/>
</dbReference>
<dbReference type="InterPro" id="IPR002885">
    <property type="entry name" value="PPR_rpt"/>
</dbReference>
<accession>A0A7J6WAT3</accession>
<comment type="caution">
    <text evidence="4">The sequence shown here is derived from an EMBL/GenBank/DDBJ whole genome shotgun (WGS) entry which is preliminary data.</text>
</comment>
<evidence type="ECO:0000313" key="5">
    <source>
        <dbReference type="Proteomes" id="UP000554482"/>
    </source>
</evidence>
<dbReference type="InterPro" id="IPR032867">
    <property type="entry name" value="DYW_dom"/>
</dbReference>
<feature type="domain" description="DYW" evidence="3">
    <location>
        <begin position="394"/>
        <end position="472"/>
    </location>
</feature>
<dbReference type="InterPro" id="IPR046960">
    <property type="entry name" value="PPR_At4g14850-like_plant"/>
</dbReference>
<dbReference type="PANTHER" id="PTHR47926:SF436">
    <property type="entry name" value="PENTATRICOPEPTIDE REPEAT-CONTAINING PROTEIN ELI1, CHLOROPLASTIC-LIKE ISOFORM X2"/>
    <property type="match status" value="1"/>
</dbReference>
<evidence type="ECO:0000256" key="2">
    <source>
        <dbReference type="PROSITE-ProRule" id="PRU00708"/>
    </source>
</evidence>
<dbReference type="GO" id="GO:0003723">
    <property type="term" value="F:RNA binding"/>
    <property type="evidence" value="ECO:0007669"/>
    <property type="project" value="InterPro"/>
</dbReference>
<dbReference type="GO" id="GO:0008270">
    <property type="term" value="F:zinc ion binding"/>
    <property type="evidence" value="ECO:0007669"/>
    <property type="project" value="InterPro"/>
</dbReference>
<reference evidence="4 5" key="1">
    <citation type="submission" date="2020-06" db="EMBL/GenBank/DDBJ databases">
        <title>Transcriptomic and genomic resources for Thalictrum thalictroides and T. hernandezii: Facilitating candidate gene discovery in an emerging model plant lineage.</title>
        <authorList>
            <person name="Arias T."/>
            <person name="Riano-Pachon D.M."/>
            <person name="Di Stilio V.S."/>
        </authorList>
    </citation>
    <scope>NUCLEOTIDE SEQUENCE [LARGE SCALE GENOMIC DNA]</scope>
    <source>
        <strain evidence="5">cv. WT478/WT964</strain>
        <tissue evidence="4">Leaves</tissue>
    </source>
</reference>
<name>A0A7J6WAT3_THATH</name>
<evidence type="ECO:0000259" key="3">
    <source>
        <dbReference type="Pfam" id="PF14432"/>
    </source>
</evidence>
<dbReference type="Pfam" id="PF12854">
    <property type="entry name" value="PPR_1"/>
    <property type="match status" value="2"/>
</dbReference>
<dbReference type="Gene3D" id="1.25.40.10">
    <property type="entry name" value="Tetratricopeptide repeat domain"/>
    <property type="match status" value="3"/>
</dbReference>
<keyword evidence="5" id="KW-1185">Reference proteome</keyword>
<dbReference type="AlphaFoldDB" id="A0A7J6WAT3"/>
<sequence length="472" mass="53252">MVILHNGEYISKFVFAPVLKACSKASALKPGEQIHAQSIKFGLLSDIFVQTSLVAMYSSCGQLELALNVFDKMPQRNVVTWTTMMDSCLKSEQPELVLFFFREMQKSGVSPDDFTIVSLLTACARLGALNLGRWIHGYINRMEMELTVFIGTALIDFYCKCGSVDDALEVFKSMEKKSVRCWNAMLHGFSVHGHGEKALSLFSEMEMDSRVRPNDVTFVAVLCGCSHNGLVEEGRLYFSLMQRKYGIQPSVKHYGCMVDLLGRAGLVDEAFEMVIKMKVAPNAVVWGSLLSACRAQNNLAMAERVTRRIEEIEGDDSLGGDTSHYVIMSNMYARVGNKDRMAKARAKIGKKPKGWSSIETGGEVHRFSVGEASHPKWGKIEQMLDEVKTKIGQDFEMEDFHNLHSEKVAVAYGLLSTTWPAPIKIVKNLRICEDCHQLMKLISLLYDREIVIRDCTRFHRFMEGYCSCKDYW</sequence>
<feature type="repeat" description="PPR" evidence="2">
    <location>
        <begin position="77"/>
        <end position="111"/>
    </location>
</feature>
<evidence type="ECO:0000313" key="4">
    <source>
        <dbReference type="EMBL" id="KAF5193720.1"/>
    </source>
</evidence>
<dbReference type="InterPro" id="IPR011990">
    <property type="entry name" value="TPR-like_helical_dom_sf"/>
</dbReference>
<gene>
    <name evidence="4" type="ORF">FRX31_016693</name>
</gene>
<dbReference type="EMBL" id="JABWDY010019723">
    <property type="protein sequence ID" value="KAF5193720.1"/>
    <property type="molecule type" value="Genomic_DNA"/>
</dbReference>
<dbReference type="Pfam" id="PF14432">
    <property type="entry name" value="DYW_deaminase"/>
    <property type="match status" value="1"/>
</dbReference>
<dbReference type="GO" id="GO:0009451">
    <property type="term" value="P:RNA modification"/>
    <property type="evidence" value="ECO:0007669"/>
    <property type="project" value="InterPro"/>
</dbReference>
<dbReference type="Proteomes" id="UP000554482">
    <property type="component" value="Unassembled WGS sequence"/>
</dbReference>
<feature type="repeat" description="PPR" evidence="2">
    <location>
        <begin position="147"/>
        <end position="181"/>
    </location>
</feature>
<proteinExistence type="predicted"/>
<organism evidence="4 5">
    <name type="scientific">Thalictrum thalictroides</name>
    <name type="common">Rue-anemone</name>
    <name type="synonym">Anemone thalictroides</name>
    <dbReference type="NCBI Taxonomy" id="46969"/>
    <lineage>
        <taxon>Eukaryota</taxon>
        <taxon>Viridiplantae</taxon>
        <taxon>Streptophyta</taxon>
        <taxon>Embryophyta</taxon>
        <taxon>Tracheophyta</taxon>
        <taxon>Spermatophyta</taxon>
        <taxon>Magnoliopsida</taxon>
        <taxon>Ranunculales</taxon>
        <taxon>Ranunculaceae</taxon>
        <taxon>Thalictroideae</taxon>
        <taxon>Thalictrum</taxon>
    </lineage>
</organism>